<name>A0A1L7XE02_9HELO</name>
<dbReference type="Pfam" id="PF26176">
    <property type="entry name" value="zf_C2H2_17_2"/>
    <property type="match status" value="1"/>
</dbReference>
<dbReference type="OrthoDB" id="3561220at2759"/>
<dbReference type="PROSITE" id="PS00028">
    <property type="entry name" value="ZINC_FINGER_C2H2_1"/>
    <property type="match status" value="1"/>
</dbReference>
<sequence>MDPMTALGVANNVFQFISFGEKILSRSVGFLRATESISELRKAAQALEDLYKSVEDSVEGHDELKATMNGVKIVVDQLVEQADRFSSEELGRTPWIAIKSMKSTLNSAYFERESMALANLSISTNLHIMEILNQDYLLTCVSKFAVTSHHLPPLPDTSSQINFVSKSALAELSVPTNVQDPGGSCQLSNYMDVGGKGNEKEMDDWEEMNVSGKAAACVRRLGANRRSKRKHREMELEKARRDRPLGACPPCWAEKGHCSRGKSCASFKKYSSGVPDQSTSKKLLEIGVVMALIDTRDFVHASSCILKSTAKYQTKTTSVTETLISWMIITAGLWLLLWYMAELSTTLIDRSSPSLSACTIKLGTFFFVLFTLQPTLPVKIWLWVEWTLSCAKIAMLLVLTFTAIRFKHASSVEFCSDRSRELFSMPMKFQHTSVLGMCSSITALYVMQSVVSRLFEDADIIGEFGRSASDSTELVNAYHQWVRSGANKSLFQRLVAPLVPGLAKRLGRNQRASAMKWRVNMPHITIEMPIYEGGLIDVILPTVKSVKAAIDLYEKSGGAASIFVNDGTLLTSKDDMILNTERKIFMELNKEKAIKVDTQTASTQTLINGVQIFDLQERESRPKIRKHLAFKDAQENVGIDMSHHNDLIITNFVPINQPNQRFRVQGLPITMDYQQFIDPNMLHQTIIEPEANELSFDLEEIINQYTMSQGTWDIENTFEWTQPESFDMWDFPMTAAQLDVPPVSGLSGAYIPFEDFEQLFYPSPATSSADSLSLDGLSPSTSETVSDPQDSQSQSPRPRSPPSSSAFNCSFCAKTFEKRHLLNRHEKQHTKPIQCPIPGCNHSTAKRRDMQRHIIVHHPNDNSAPVELSTVPQFLCPVVGCKHAEAGSGFKRKDHLVRHLKRIHPGMSP</sequence>
<evidence type="ECO:0000256" key="2">
    <source>
        <dbReference type="SAM" id="MobiDB-lite"/>
    </source>
</evidence>
<evidence type="ECO:0000256" key="3">
    <source>
        <dbReference type="SAM" id="Phobius"/>
    </source>
</evidence>
<dbReference type="SUPFAM" id="SSF57667">
    <property type="entry name" value="beta-beta-alpha zinc fingers"/>
    <property type="match status" value="1"/>
</dbReference>
<dbReference type="GO" id="GO:0008270">
    <property type="term" value="F:zinc ion binding"/>
    <property type="evidence" value="ECO:0007669"/>
    <property type="project" value="UniProtKB-KW"/>
</dbReference>
<feature type="transmembrane region" description="Helical" evidence="3">
    <location>
        <begin position="380"/>
        <end position="406"/>
    </location>
</feature>
<keyword evidence="1" id="KW-0863">Zinc-finger</keyword>
<feature type="domain" description="C2H2-type" evidence="4">
    <location>
        <begin position="807"/>
        <end position="834"/>
    </location>
</feature>
<feature type="transmembrane region" description="Helical" evidence="3">
    <location>
        <begin position="353"/>
        <end position="374"/>
    </location>
</feature>
<keyword evidence="6" id="KW-1185">Reference proteome</keyword>
<protein>
    <recommendedName>
        <fullName evidence="4">C2H2-type domain-containing protein</fullName>
    </recommendedName>
</protein>
<reference evidence="5 6" key="1">
    <citation type="submission" date="2016-03" db="EMBL/GenBank/DDBJ databases">
        <authorList>
            <person name="Ploux O."/>
        </authorList>
    </citation>
    <scope>NUCLEOTIDE SEQUENCE [LARGE SCALE GENOMIC DNA]</scope>
    <source>
        <strain evidence="5 6">UAMH 11012</strain>
    </source>
</reference>
<dbReference type="InterPro" id="IPR059095">
    <property type="entry name" value="Znf_C2H2_17_2nd"/>
</dbReference>
<dbReference type="STRING" id="576137.A0A1L7XE02"/>
<feature type="domain" description="C2H2-type" evidence="4">
    <location>
        <begin position="879"/>
        <end position="909"/>
    </location>
</feature>
<evidence type="ECO:0000259" key="4">
    <source>
        <dbReference type="PROSITE" id="PS50157"/>
    </source>
</evidence>
<dbReference type="EMBL" id="FJOG01000023">
    <property type="protein sequence ID" value="CZR63270.1"/>
    <property type="molecule type" value="Genomic_DNA"/>
</dbReference>
<dbReference type="SMART" id="SM00355">
    <property type="entry name" value="ZnF_C2H2"/>
    <property type="match status" value="3"/>
</dbReference>
<accession>A0A1L7XE02</accession>
<keyword evidence="1" id="KW-0479">Metal-binding</keyword>
<feature type="transmembrane region" description="Helical" evidence="3">
    <location>
        <begin position="323"/>
        <end position="341"/>
    </location>
</feature>
<evidence type="ECO:0000256" key="1">
    <source>
        <dbReference type="PROSITE-ProRule" id="PRU00042"/>
    </source>
</evidence>
<evidence type="ECO:0000313" key="5">
    <source>
        <dbReference type="EMBL" id="CZR63270.1"/>
    </source>
</evidence>
<organism evidence="5 6">
    <name type="scientific">Phialocephala subalpina</name>
    <dbReference type="NCBI Taxonomy" id="576137"/>
    <lineage>
        <taxon>Eukaryota</taxon>
        <taxon>Fungi</taxon>
        <taxon>Dikarya</taxon>
        <taxon>Ascomycota</taxon>
        <taxon>Pezizomycotina</taxon>
        <taxon>Leotiomycetes</taxon>
        <taxon>Helotiales</taxon>
        <taxon>Mollisiaceae</taxon>
        <taxon>Phialocephala</taxon>
        <taxon>Phialocephala fortinii species complex</taxon>
    </lineage>
</organism>
<dbReference type="InterPro" id="IPR013087">
    <property type="entry name" value="Znf_C2H2_type"/>
</dbReference>
<dbReference type="InterPro" id="IPR036236">
    <property type="entry name" value="Znf_C2H2_sf"/>
</dbReference>
<keyword evidence="3" id="KW-1133">Transmembrane helix</keyword>
<keyword evidence="3" id="KW-0472">Membrane</keyword>
<dbReference type="PROSITE" id="PS50157">
    <property type="entry name" value="ZINC_FINGER_C2H2_2"/>
    <property type="match status" value="2"/>
</dbReference>
<proteinExistence type="predicted"/>
<keyword evidence="3" id="KW-0812">Transmembrane</keyword>
<keyword evidence="1" id="KW-0862">Zinc</keyword>
<evidence type="ECO:0000313" key="6">
    <source>
        <dbReference type="Proteomes" id="UP000184330"/>
    </source>
</evidence>
<dbReference type="Proteomes" id="UP000184330">
    <property type="component" value="Unassembled WGS sequence"/>
</dbReference>
<dbReference type="AlphaFoldDB" id="A0A1L7XE02"/>
<dbReference type="Gene3D" id="3.30.160.60">
    <property type="entry name" value="Classic Zinc Finger"/>
    <property type="match status" value="1"/>
</dbReference>
<dbReference type="PANTHER" id="PTHR35408:SF2">
    <property type="entry name" value="GLYCOSYLTRANSFERASE 2-LIKE DOMAIN-CONTAINING PROTEIN"/>
    <property type="match status" value="1"/>
</dbReference>
<feature type="region of interest" description="Disordered" evidence="2">
    <location>
        <begin position="770"/>
        <end position="805"/>
    </location>
</feature>
<dbReference type="PANTHER" id="PTHR35408">
    <property type="entry name" value="CHROMOSOME 15, WHOLE GENOME SHOTGUN SEQUENCE"/>
    <property type="match status" value="1"/>
</dbReference>
<gene>
    <name evidence="5" type="ORF">PAC_13167</name>
</gene>